<dbReference type="STRING" id="264951.A0A443HID5"/>
<protein>
    <recommendedName>
        <fullName evidence="3">SNF2 N-terminal domain-containing protein</fullName>
    </recommendedName>
</protein>
<dbReference type="Pfam" id="PF00176">
    <property type="entry name" value="SNF2-rel_dom"/>
    <property type="match status" value="1"/>
</dbReference>
<dbReference type="InterPro" id="IPR027417">
    <property type="entry name" value="P-loop_NTPase"/>
</dbReference>
<dbReference type="VEuPathDB" id="FungiDB:C8Q69DRAFT_510839"/>
<evidence type="ECO:0000256" key="1">
    <source>
        <dbReference type="ARBA" id="ARBA00022741"/>
    </source>
</evidence>
<organism evidence="4 5">
    <name type="scientific">Byssochlamys spectabilis</name>
    <name type="common">Paecilomyces variotii</name>
    <dbReference type="NCBI Taxonomy" id="264951"/>
    <lineage>
        <taxon>Eukaryota</taxon>
        <taxon>Fungi</taxon>
        <taxon>Dikarya</taxon>
        <taxon>Ascomycota</taxon>
        <taxon>Pezizomycotina</taxon>
        <taxon>Eurotiomycetes</taxon>
        <taxon>Eurotiomycetidae</taxon>
        <taxon>Eurotiales</taxon>
        <taxon>Thermoascaceae</taxon>
        <taxon>Paecilomyces</taxon>
    </lineage>
</organism>
<dbReference type="RefSeq" id="XP_028481162.1">
    <property type="nucleotide sequence ID" value="XM_028633222.1"/>
</dbReference>
<dbReference type="Proteomes" id="UP000283841">
    <property type="component" value="Unassembled WGS sequence"/>
</dbReference>
<keyword evidence="5" id="KW-1185">Reference proteome</keyword>
<dbReference type="EMBL" id="RCNU01000019">
    <property type="protein sequence ID" value="RWQ91517.1"/>
    <property type="molecule type" value="Genomic_DNA"/>
</dbReference>
<comment type="caution">
    <text evidence="4">The sequence shown here is derived from an EMBL/GenBank/DDBJ whole genome shotgun (WGS) entry which is preliminary data.</text>
</comment>
<gene>
    <name evidence="4" type="ORF">C8Q69DRAFT_510839</name>
</gene>
<evidence type="ECO:0000313" key="5">
    <source>
        <dbReference type="Proteomes" id="UP000283841"/>
    </source>
</evidence>
<name>A0A443HID5_BYSSP</name>
<dbReference type="InterPro" id="IPR038718">
    <property type="entry name" value="SNF2-like_sf"/>
</dbReference>
<dbReference type="AlphaFoldDB" id="A0A443HID5"/>
<dbReference type="InterPro" id="IPR000330">
    <property type="entry name" value="SNF2_N"/>
</dbReference>
<dbReference type="GO" id="GO:0005524">
    <property type="term" value="F:ATP binding"/>
    <property type="evidence" value="ECO:0007669"/>
    <property type="project" value="InterPro"/>
</dbReference>
<accession>A0A443HID5</accession>
<proteinExistence type="predicted"/>
<reference evidence="4 5" key="1">
    <citation type="journal article" date="2018" name="Front. Microbiol.">
        <title>Genomic and genetic insights into a cosmopolitan fungus, Paecilomyces variotii (Eurotiales).</title>
        <authorList>
            <person name="Urquhart A.S."/>
            <person name="Mondo S.J."/>
            <person name="Makela M.R."/>
            <person name="Hane J.K."/>
            <person name="Wiebenga A."/>
            <person name="He G."/>
            <person name="Mihaltcheva S."/>
            <person name="Pangilinan J."/>
            <person name="Lipzen A."/>
            <person name="Barry K."/>
            <person name="de Vries R.P."/>
            <person name="Grigoriev I.V."/>
            <person name="Idnurm A."/>
        </authorList>
    </citation>
    <scope>NUCLEOTIDE SEQUENCE [LARGE SCALE GENOMIC DNA]</scope>
    <source>
        <strain evidence="4 5">CBS 101075</strain>
    </source>
</reference>
<evidence type="ECO:0000256" key="2">
    <source>
        <dbReference type="ARBA" id="ARBA00022840"/>
    </source>
</evidence>
<dbReference type="GeneID" id="39602499"/>
<keyword evidence="1" id="KW-0547">Nucleotide-binding</keyword>
<evidence type="ECO:0000313" key="4">
    <source>
        <dbReference type="EMBL" id="RWQ91517.1"/>
    </source>
</evidence>
<dbReference type="SUPFAM" id="SSF52540">
    <property type="entry name" value="P-loop containing nucleoside triphosphate hydrolases"/>
    <property type="match status" value="1"/>
</dbReference>
<dbReference type="Gene3D" id="3.40.50.10810">
    <property type="entry name" value="Tandem AAA-ATPase domain"/>
    <property type="match status" value="1"/>
</dbReference>
<keyword evidence="2" id="KW-0067">ATP-binding</keyword>
<evidence type="ECO:0000259" key="3">
    <source>
        <dbReference type="Pfam" id="PF00176"/>
    </source>
</evidence>
<feature type="domain" description="SNF2 N-terminal" evidence="3">
    <location>
        <begin position="29"/>
        <end position="82"/>
    </location>
</feature>
<sequence length="115" mass="13148">MDQVSQDAAGMLSCPDPKWPANPAGLFDTFVVDEAHIIRNVSSSTSQTVMWLMPKFYLLPTATPFYNSVNDFFTLVRFISPVKDYYNKTHLSGETLLRAFDEERDNDLLAEWDSF</sequence>